<sequence length="130" mass="14643">MKRLIDNALTVIIAIIMLIAMIAVMCGCDNLGNSFNTFSNCRKGPCNKENYSVLIFTADWCTSCKNDNDRIKQLKTIADVRIINVDDNPTMVRLYNVKSIPFYVVSQRGSTELFRTNDIETVFACILGCM</sequence>
<dbReference type="PROSITE" id="PS51257">
    <property type="entry name" value="PROKAR_LIPOPROTEIN"/>
    <property type="match status" value="1"/>
</dbReference>
<dbReference type="Gene3D" id="3.40.30.10">
    <property type="entry name" value="Glutaredoxin"/>
    <property type="match status" value="1"/>
</dbReference>
<protein>
    <submittedName>
        <fullName evidence="3">Putative thioredoxin</fullName>
    </submittedName>
</protein>
<evidence type="ECO:0000259" key="2">
    <source>
        <dbReference type="Pfam" id="PF00085"/>
    </source>
</evidence>
<dbReference type="EMBL" id="MT141830">
    <property type="protein sequence ID" value="QJA70903.1"/>
    <property type="molecule type" value="Genomic_DNA"/>
</dbReference>
<feature type="domain" description="Thioredoxin" evidence="2">
    <location>
        <begin position="49"/>
        <end position="110"/>
    </location>
</feature>
<evidence type="ECO:0000313" key="3">
    <source>
        <dbReference type="EMBL" id="QJA70903.1"/>
    </source>
</evidence>
<dbReference type="InterPro" id="IPR036249">
    <property type="entry name" value="Thioredoxin-like_sf"/>
</dbReference>
<keyword evidence="1" id="KW-1133">Transmembrane helix</keyword>
<keyword evidence="1" id="KW-0812">Transmembrane</keyword>
<accession>A0A6M3JLS8</accession>
<evidence type="ECO:0000256" key="1">
    <source>
        <dbReference type="SAM" id="Phobius"/>
    </source>
</evidence>
<gene>
    <name evidence="3" type="ORF">MM415A03504_0006</name>
</gene>
<dbReference type="InterPro" id="IPR017937">
    <property type="entry name" value="Thioredoxin_CS"/>
</dbReference>
<dbReference type="Pfam" id="PF00085">
    <property type="entry name" value="Thioredoxin"/>
    <property type="match status" value="1"/>
</dbReference>
<proteinExistence type="predicted"/>
<name>A0A6M3JLS8_9ZZZZ</name>
<dbReference type="AlphaFoldDB" id="A0A6M3JLS8"/>
<keyword evidence="1" id="KW-0472">Membrane</keyword>
<dbReference type="PROSITE" id="PS00194">
    <property type="entry name" value="THIOREDOXIN_1"/>
    <property type="match status" value="1"/>
</dbReference>
<reference evidence="3" key="1">
    <citation type="submission" date="2020-03" db="EMBL/GenBank/DDBJ databases">
        <title>The deep terrestrial virosphere.</title>
        <authorList>
            <person name="Holmfeldt K."/>
            <person name="Nilsson E."/>
            <person name="Simone D."/>
            <person name="Lopez-Fernandez M."/>
            <person name="Wu X."/>
            <person name="de Brujin I."/>
            <person name="Lundin D."/>
            <person name="Andersson A."/>
            <person name="Bertilsson S."/>
            <person name="Dopson M."/>
        </authorList>
    </citation>
    <scope>NUCLEOTIDE SEQUENCE</scope>
    <source>
        <strain evidence="3">MM415A03504</strain>
    </source>
</reference>
<dbReference type="InterPro" id="IPR013766">
    <property type="entry name" value="Thioredoxin_domain"/>
</dbReference>
<feature type="transmembrane region" description="Helical" evidence="1">
    <location>
        <begin position="7"/>
        <end position="25"/>
    </location>
</feature>
<dbReference type="CDD" id="cd02947">
    <property type="entry name" value="TRX_family"/>
    <property type="match status" value="1"/>
</dbReference>
<organism evidence="3">
    <name type="scientific">viral metagenome</name>
    <dbReference type="NCBI Taxonomy" id="1070528"/>
    <lineage>
        <taxon>unclassified sequences</taxon>
        <taxon>metagenomes</taxon>
        <taxon>organismal metagenomes</taxon>
    </lineage>
</organism>
<dbReference type="SUPFAM" id="SSF52833">
    <property type="entry name" value="Thioredoxin-like"/>
    <property type="match status" value="1"/>
</dbReference>